<organism evidence="3 4">
    <name type="scientific">Scleroderma citrinum Foug A</name>
    <dbReference type="NCBI Taxonomy" id="1036808"/>
    <lineage>
        <taxon>Eukaryota</taxon>
        <taxon>Fungi</taxon>
        <taxon>Dikarya</taxon>
        <taxon>Basidiomycota</taxon>
        <taxon>Agaricomycotina</taxon>
        <taxon>Agaricomycetes</taxon>
        <taxon>Agaricomycetidae</taxon>
        <taxon>Boletales</taxon>
        <taxon>Sclerodermatineae</taxon>
        <taxon>Sclerodermataceae</taxon>
        <taxon>Scleroderma</taxon>
    </lineage>
</organism>
<evidence type="ECO:0000256" key="1">
    <source>
        <dbReference type="SAM" id="SignalP"/>
    </source>
</evidence>
<feature type="chain" id="PRO_5002176696" description="Cyanovirin-N domain-containing protein" evidence="1">
    <location>
        <begin position="18"/>
        <end position="120"/>
    </location>
</feature>
<dbReference type="InParanoid" id="A0A0C3DJ88"/>
<name>A0A0C3DJ88_9AGAM</name>
<dbReference type="InterPro" id="IPR011058">
    <property type="entry name" value="Cyanovirin-N"/>
</dbReference>
<reference evidence="4" key="2">
    <citation type="submission" date="2015-01" db="EMBL/GenBank/DDBJ databases">
        <title>Evolutionary Origins and Diversification of the Mycorrhizal Mutualists.</title>
        <authorList>
            <consortium name="DOE Joint Genome Institute"/>
            <consortium name="Mycorrhizal Genomics Consortium"/>
            <person name="Kohler A."/>
            <person name="Kuo A."/>
            <person name="Nagy L.G."/>
            <person name="Floudas D."/>
            <person name="Copeland A."/>
            <person name="Barry K.W."/>
            <person name="Cichocki N."/>
            <person name="Veneault-Fourrey C."/>
            <person name="LaButti K."/>
            <person name="Lindquist E.A."/>
            <person name="Lipzen A."/>
            <person name="Lundell T."/>
            <person name="Morin E."/>
            <person name="Murat C."/>
            <person name="Riley R."/>
            <person name="Ohm R."/>
            <person name="Sun H."/>
            <person name="Tunlid A."/>
            <person name="Henrissat B."/>
            <person name="Grigoriev I.V."/>
            <person name="Hibbett D.S."/>
            <person name="Martin F."/>
        </authorList>
    </citation>
    <scope>NUCLEOTIDE SEQUENCE [LARGE SCALE GENOMIC DNA]</scope>
    <source>
        <strain evidence="4">Foug A</strain>
    </source>
</reference>
<evidence type="ECO:0000313" key="4">
    <source>
        <dbReference type="Proteomes" id="UP000053989"/>
    </source>
</evidence>
<keyword evidence="4" id="KW-1185">Reference proteome</keyword>
<feature type="signal peptide" evidence="1">
    <location>
        <begin position="1"/>
        <end position="17"/>
    </location>
</feature>
<accession>A0A0C3DJ88</accession>
<dbReference type="Proteomes" id="UP000053989">
    <property type="component" value="Unassembled WGS sequence"/>
</dbReference>
<protein>
    <recommendedName>
        <fullName evidence="2">Cyanovirin-N domain-containing protein</fullName>
    </recommendedName>
</protein>
<gene>
    <name evidence="3" type="ORF">SCLCIDRAFT_1216463</name>
</gene>
<reference evidence="3 4" key="1">
    <citation type="submission" date="2014-04" db="EMBL/GenBank/DDBJ databases">
        <authorList>
            <consortium name="DOE Joint Genome Institute"/>
            <person name="Kuo A."/>
            <person name="Kohler A."/>
            <person name="Nagy L.G."/>
            <person name="Floudas D."/>
            <person name="Copeland A."/>
            <person name="Barry K.W."/>
            <person name="Cichocki N."/>
            <person name="Veneault-Fourrey C."/>
            <person name="LaButti K."/>
            <person name="Lindquist E.A."/>
            <person name="Lipzen A."/>
            <person name="Lundell T."/>
            <person name="Morin E."/>
            <person name="Murat C."/>
            <person name="Sun H."/>
            <person name="Tunlid A."/>
            <person name="Henrissat B."/>
            <person name="Grigoriev I.V."/>
            <person name="Hibbett D.S."/>
            <person name="Martin F."/>
            <person name="Nordberg H.P."/>
            <person name="Cantor M.N."/>
            <person name="Hua S.X."/>
        </authorList>
    </citation>
    <scope>NUCLEOTIDE SEQUENCE [LARGE SCALE GENOMIC DNA]</scope>
    <source>
        <strain evidence="3 4">Foug A</strain>
    </source>
</reference>
<dbReference type="InterPro" id="IPR036673">
    <property type="entry name" value="Cyanovirin-N_sf"/>
</dbReference>
<dbReference type="EMBL" id="KN822058">
    <property type="protein sequence ID" value="KIM60755.1"/>
    <property type="molecule type" value="Genomic_DNA"/>
</dbReference>
<dbReference type="Gene3D" id="2.30.60.10">
    <property type="entry name" value="Cyanovirin-N"/>
    <property type="match status" value="1"/>
</dbReference>
<dbReference type="SUPFAM" id="SSF51322">
    <property type="entry name" value="Cyanovirin-N"/>
    <property type="match status" value="1"/>
</dbReference>
<proteinExistence type="predicted"/>
<dbReference type="STRING" id="1036808.A0A0C3DJ88"/>
<dbReference type="HOGENOM" id="CLU_144945_1_2_1"/>
<evidence type="ECO:0000259" key="2">
    <source>
        <dbReference type="SMART" id="SM01111"/>
    </source>
</evidence>
<keyword evidence="1" id="KW-0732">Signal</keyword>
<evidence type="ECO:0000313" key="3">
    <source>
        <dbReference type="EMBL" id="KIM60755.1"/>
    </source>
</evidence>
<feature type="domain" description="Cyanovirin-N" evidence="2">
    <location>
        <begin position="23"/>
        <end position="120"/>
    </location>
</feature>
<dbReference type="Pfam" id="PF08881">
    <property type="entry name" value="CVNH"/>
    <property type="match status" value="1"/>
</dbReference>
<sequence length="120" mass="12559">MYLFGSLILAAISTCSAANELNHFAYSCDSSTLSGTVLISNCQREDGLYVSSSIDLVDCLVNTNGILAYCQNGNYGPTCSGYSLSGTVLSCTCLDFQQAGQSTSIDLNCCVTNTDGTLTC</sequence>
<dbReference type="OrthoDB" id="5239998at2759"/>
<dbReference type="SMART" id="SM01111">
    <property type="entry name" value="CVNH"/>
    <property type="match status" value="1"/>
</dbReference>
<dbReference type="AlphaFoldDB" id="A0A0C3DJ88"/>